<feature type="transmembrane region" description="Helical" evidence="11">
    <location>
        <begin position="268"/>
        <end position="292"/>
    </location>
</feature>
<evidence type="ECO:0000256" key="2">
    <source>
        <dbReference type="ARBA" id="ARBA00004906"/>
    </source>
</evidence>
<dbReference type="SUPFAM" id="SSF57850">
    <property type="entry name" value="RING/U-box"/>
    <property type="match status" value="1"/>
</dbReference>
<reference evidence="13" key="1">
    <citation type="submission" date="2023-04" db="EMBL/GenBank/DDBJ databases">
        <title>Ambrosiozyma monospora NBRC 1965.</title>
        <authorList>
            <person name="Ichikawa N."/>
            <person name="Sato H."/>
            <person name="Tonouchi N."/>
        </authorList>
    </citation>
    <scope>NUCLEOTIDE SEQUENCE</scope>
    <source>
        <strain evidence="13">NBRC 1965</strain>
    </source>
</reference>
<keyword evidence="4 11" id="KW-0812">Transmembrane</keyword>
<evidence type="ECO:0000256" key="5">
    <source>
        <dbReference type="ARBA" id="ARBA00022723"/>
    </source>
</evidence>
<dbReference type="InterPro" id="IPR013083">
    <property type="entry name" value="Znf_RING/FYVE/PHD"/>
</dbReference>
<evidence type="ECO:0000256" key="3">
    <source>
        <dbReference type="ARBA" id="ARBA00022679"/>
    </source>
</evidence>
<dbReference type="InterPro" id="IPR001841">
    <property type="entry name" value="Znf_RING"/>
</dbReference>
<feature type="domain" description="RING-type" evidence="12">
    <location>
        <begin position="393"/>
        <end position="441"/>
    </location>
</feature>
<dbReference type="GO" id="GO:0036503">
    <property type="term" value="P:ERAD pathway"/>
    <property type="evidence" value="ECO:0007669"/>
    <property type="project" value="TreeGrafter"/>
</dbReference>
<evidence type="ECO:0000256" key="11">
    <source>
        <dbReference type="SAM" id="Phobius"/>
    </source>
</evidence>
<name>A0A9W7DE49_AMBMO</name>
<evidence type="ECO:0000256" key="7">
    <source>
        <dbReference type="ARBA" id="ARBA00022833"/>
    </source>
</evidence>
<comment type="subcellular location">
    <subcellularLocation>
        <location evidence="1">Endomembrane system</location>
        <topology evidence="1">Multi-pass membrane protein</topology>
    </subcellularLocation>
</comment>
<organism evidence="13 14">
    <name type="scientific">Ambrosiozyma monospora</name>
    <name type="common">Yeast</name>
    <name type="synonym">Endomycopsis monosporus</name>
    <dbReference type="NCBI Taxonomy" id="43982"/>
    <lineage>
        <taxon>Eukaryota</taxon>
        <taxon>Fungi</taxon>
        <taxon>Dikarya</taxon>
        <taxon>Ascomycota</taxon>
        <taxon>Saccharomycotina</taxon>
        <taxon>Pichiomycetes</taxon>
        <taxon>Pichiales</taxon>
        <taxon>Pichiaceae</taxon>
        <taxon>Ambrosiozyma</taxon>
    </lineage>
</organism>
<accession>A0A9W7DE49</accession>
<dbReference type="GO" id="GO:0061630">
    <property type="term" value="F:ubiquitin protein ligase activity"/>
    <property type="evidence" value="ECO:0007669"/>
    <property type="project" value="UniProtKB-EC"/>
</dbReference>
<sequence>MTIMDHPQARLFLSSYLAISTAVVIKATRHSLYNNPLNDTVYKYDIQSLTLDQAGQLLPKTGPKYVLFLSWMCSIIIVVQLLLFRLISDTRTTLQRAEDQAAHPNMENNRRDDLFLHGDLNFEAFSEIHIKLGATAYNYVLAASMLIEDDPIELIQKGVGLSAMEKKSNILGNAIMCGLILLKQCHLVMFYRSNFVFEKESLMIVETRRDPATGRGGAHVVPLKDLVCNRGVLDMILFWVIDLAILFEFVQYGGIFGTYLTNVLGLDYFLIFMDTLDVTFKYLLNLWEVILLRYWKKQSPEDEDDDVWESKNWITKAVSLVLVMIKVYVVGLMVIVFTNDSKLPMYFIYPTISVVFLFFRKFKELTESLRVPLELQKNLQDPTVEEVKKAEVCSICYDDLSLDIADKTDRHYPKRVHCGHIYHFGCLKRWLRRSNKCPFCSGKVIDPKFAKKN</sequence>
<dbReference type="Proteomes" id="UP001165063">
    <property type="component" value="Unassembled WGS sequence"/>
</dbReference>
<dbReference type="EMBL" id="BSXU01000884">
    <property type="protein sequence ID" value="GMG22016.1"/>
    <property type="molecule type" value="Genomic_DNA"/>
</dbReference>
<evidence type="ECO:0000313" key="14">
    <source>
        <dbReference type="Proteomes" id="UP001165063"/>
    </source>
</evidence>
<evidence type="ECO:0000256" key="6">
    <source>
        <dbReference type="ARBA" id="ARBA00022771"/>
    </source>
</evidence>
<evidence type="ECO:0000313" key="13">
    <source>
        <dbReference type="EMBL" id="GMG22016.1"/>
    </source>
</evidence>
<gene>
    <name evidence="13" type="ORF">Amon01_000243700</name>
</gene>
<dbReference type="Pfam" id="PF25563">
    <property type="entry name" value="TPR_SYVN1_N"/>
    <property type="match status" value="1"/>
</dbReference>
<evidence type="ECO:0000256" key="9">
    <source>
        <dbReference type="ARBA" id="ARBA00023136"/>
    </source>
</evidence>
<evidence type="ECO:0000256" key="10">
    <source>
        <dbReference type="PROSITE-ProRule" id="PRU00175"/>
    </source>
</evidence>
<dbReference type="InterPro" id="IPR050731">
    <property type="entry name" value="HRD1_E3_ubiq-ligases"/>
</dbReference>
<dbReference type="PROSITE" id="PS50089">
    <property type="entry name" value="ZF_RING_2"/>
    <property type="match status" value="1"/>
</dbReference>
<evidence type="ECO:0000256" key="4">
    <source>
        <dbReference type="ARBA" id="ARBA00022692"/>
    </source>
</evidence>
<comment type="caution">
    <text evidence="13">The sequence shown here is derived from an EMBL/GenBank/DDBJ whole genome shotgun (WGS) entry which is preliminary data.</text>
</comment>
<dbReference type="AlphaFoldDB" id="A0A9W7DE49"/>
<dbReference type="SMART" id="SM00184">
    <property type="entry name" value="RING"/>
    <property type="match status" value="1"/>
</dbReference>
<dbReference type="PANTHER" id="PTHR22763:SF184">
    <property type="entry name" value="E3 UBIQUITIN-PROTEIN LIGASE SYNOVIOLIN"/>
    <property type="match status" value="1"/>
</dbReference>
<dbReference type="Gene3D" id="3.30.40.10">
    <property type="entry name" value="Zinc/RING finger domain, C3HC4 (zinc finger)"/>
    <property type="match status" value="1"/>
</dbReference>
<keyword evidence="3" id="KW-0808">Transferase</keyword>
<dbReference type="Pfam" id="PF13639">
    <property type="entry name" value="zf-RING_2"/>
    <property type="match status" value="1"/>
</dbReference>
<keyword evidence="8 11" id="KW-1133">Transmembrane helix</keyword>
<dbReference type="GO" id="GO:0043161">
    <property type="term" value="P:proteasome-mediated ubiquitin-dependent protein catabolic process"/>
    <property type="evidence" value="ECO:0007669"/>
    <property type="project" value="TreeGrafter"/>
</dbReference>
<feature type="transmembrane region" description="Helical" evidence="11">
    <location>
        <begin position="343"/>
        <end position="360"/>
    </location>
</feature>
<evidence type="ECO:0000256" key="1">
    <source>
        <dbReference type="ARBA" id="ARBA00004127"/>
    </source>
</evidence>
<keyword evidence="9 11" id="KW-0472">Membrane</keyword>
<comment type="pathway">
    <text evidence="2">Protein modification; protein ubiquitination.</text>
</comment>
<evidence type="ECO:0000259" key="12">
    <source>
        <dbReference type="PROSITE" id="PS50089"/>
    </source>
</evidence>
<dbReference type="GO" id="GO:0005789">
    <property type="term" value="C:endoplasmic reticulum membrane"/>
    <property type="evidence" value="ECO:0007669"/>
    <property type="project" value="UniProtKB-SubCell"/>
</dbReference>
<dbReference type="InterPro" id="IPR057992">
    <property type="entry name" value="TPR_SYVN1_N"/>
</dbReference>
<keyword evidence="7" id="KW-0862">Zinc</keyword>
<evidence type="ECO:0000256" key="8">
    <source>
        <dbReference type="ARBA" id="ARBA00022989"/>
    </source>
</evidence>
<keyword evidence="14" id="KW-1185">Reference proteome</keyword>
<feature type="transmembrane region" description="Helical" evidence="11">
    <location>
        <begin position="313"/>
        <end position="337"/>
    </location>
</feature>
<keyword evidence="6 10" id="KW-0863">Zinc-finger</keyword>
<dbReference type="GO" id="GO:0008270">
    <property type="term" value="F:zinc ion binding"/>
    <property type="evidence" value="ECO:0007669"/>
    <property type="project" value="UniProtKB-KW"/>
</dbReference>
<dbReference type="PANTHER" id="PTHR22763">
    <property type="entry name" value="RING ZINC FINGER PROTEIN"/>
    <property type="match status" value="1"/>
</dbReference>
<feature type="transmembrane region" description="Helical" evidence="11">
    <location>
        <begin position="65"/>
        <end position="87"/>
    </location>
</feature>
<feature type="transmembrane region" description="Helical" evidence="11">
    <location>
        <begin position="236"/>
        <end position="256"/>
    </location>
</feature>
<protein>
    <submittedName>
        <fullName evidence="13">Unnamed protein product</fullName>
    </submittedName>
</protein>
<keyword evidence="5" id="KW-0479">Metal-binding</keyword>
<dbReference type="OrthoDB" id="7759664at2759"/>
<proteinExistence type="predicted"/>